<dbReference type="InterPro" id="IPR006094">
    <property type="entry name" value="Oxid_FAD_bind_N"/>
</dbReference>
<evidence type="ECO:0000256" key="19">
    <source>
        <dbReference type="ARBA" id="ARBA00048914"/>
    </source>
</evidence>
<comment type="cofactor">
    <cofactor evidence="1 20">
        <name>FAD</name>
        <dbReference type="ChEBI" id="CHEBI:57692"/>
    </cofactor>
</comment>
<dbReference type="PANTHER" id="PTHR21071:SF4">
    <property type="entry name" value="UDP-N-ACETYLENOLPYRUVOYLGLUCOSAMINE REDUCTASE"/>
    <property type="match status" value="1"/>
</dbReference>
<dbReference type="InterPro" id="IPR036635">
    <property type="entry name" value="MurB_C_sf"/>
</dbReference>
<dbReference type="Gene3D" id="3.30.465.10">
    <property type="match status" value="1"/>
</dbReference>
<dbReference type="GO" id="GO:0008360">
    <property type="term" value="P:regulation of cell shape"/>
    <property type="evidence" value="ECO:0007669"/>
    <property type="project" value="UniProtKB-KW"/>
</dbReference>
<dbReference type="AlphaFoldDB" id="A0A7G1QB03"/>
<dbReference type="InterPro" id="IPR016166">
    <property type="entry name" value="FAD-bd_PCMH"/>
</dbReference>
<keyword evidence="14 20" id="KW-0573">Peptidoglycan synthesis</keyword>
<sequence length="298" mass="32914">MTSSILDISFLRGKLEQHVPMARYTSWRVGGPAKYLYKPKDREDLLAFLKILPKEEPLFWLGLGSNVLVRDCGLPSTVVTTVGTLNNIRRLNDTEIWVESGVTCAKLAKFCMKEGLCGAEFLAGIPGTIGGALTMNAGAFGYEIWELVTSVETVTIGGIIHQRSPKDYKISYRTVYKPKKEWFLAVKLKFVLGNSGKQRISTLLRQRNQTQPVHYPSAGSVFRNPINRKAGQLIELSQLKGTSMGNAQISEKHGNFIINKGGATAAHIEYLIQLIINVVSRKQGITLTPEVHIIGSSI</sequence>
<reference evidence="22 23" key="1">
    <citation type="submission" date="2020-03" db="EMBL/GenBank/DDBJ databases">
        <authorList>
            <person name="Picone N."/>
        </authorList>
    </citation>
    <scope>NUCLEOTIDE SEQUENCE [LARGE SCALE GENOMIC DNA]</scope>
    <source>
        <strain evidence="22">NSCAC1</strain>
    </source>
</reference>
<dbReference type="HAMAP" id="MF_00037">
    <property type="entry name" value="MurB"/>
    <property type="match status" value="1"/>
</dbReference>
<dbReference type="NCBIfam" id="TIGR00179">
    <property type="entry name" value="murB"/>
    <property type="match status" value="1"/>
</dbReference>
<evidence type="ECO:0000256" key="8">
    <source>
        <dbReference type="ARBA" id="ARBA00022490"/>
    </source>
</evidence>
<evidence type="ECO:0000256" key="13">
    <source>
        <dbReference type="ARBA" id="ARBA00022960"/>
    </source>
</evidence>
<keyword evidence="11 20" id="KW-0274">FAD</keyword>
<dbReference type="GO" id="GO:0009252">
    <property type="term" value="P:peptidoglycan biosynthetic process"/>
    <property type="evidence" value="ECO:0007669"/>
    <property type="project" value="UniProtKB-UniRule"/>
</dbReference>
<evidence type="ECO:0000256" key="6">
    <source>
        <dbReference type="ARBA" id="ARBA00012518"/>
    </source>
</evidence>
<dbReference type="SUPFAM" id="SSF56176">
    <property type="entry name" value="FAD-binding/transporter-associated domain-like"/>
    <property type="match status" value="1"/>
</dbReference>
<comment type="subcellular location">
    <subcellularLocation>
        <location evidence="3 20">Cytoplasm</location>
    </subcellularLocation>
</comment>
<dbReference type="Pfam" id="PF02873">
    <property type="entry name" value="MurB_C"/>
    <property type="match status" value="1"/>
</dbReference>
<feature type="active site" description="Proton donor" evidence="20">
    <location>
        <position position="220"/>
    </location>
</feature>
<evidence type="ECO:0000256" key="3">
    <source>
        <dbReference type="ARBA" id="ARBA00004496"/>
    </source>
</evidence>
<keyword evidence="23" id="KW-1185">Reference proteome</keyword>
<keyword evidence="8 20" id="KW-0963">Cytoplasm</keyword>
<evidence type="ECO:0000256" key="14">
    <source>
        <dbReference type="ARBA" id="ARBA00022984"/>
    </source>
</evidence>
<keyword evidence="9 20" id="KW-0132">Cell division</keyword>
<evidence type="ECO:0000256" key="4">
    <source>
        <dbReference type="ARBA" id="ARBA00004752"/>
    </source>
</evidence>
<keyword evidence="13 20" id="KW-0133">Cell shape</keyword>
<feature type="active site" evidence="20">
    <location>
        <position position="173"/>
    </location>
</feature>
<keyword evidence="15 20" id="KW-0560">Oxidoreductase</keyword>
<keyword evidence="12 20" id="KW-0521">NADP</keyword>
<dbReference type="InterPro" id="IPR016167">
    <property type="entry name" value="FAD-bd_PCMH_sub1"/>
</dbReference>
<dbReference type="InterPro" id="IPR003170">
    <property type="entry name" value="MurB"/>
</dbReference>
<dbReference type="KEGG" id="ntg:NSCAC_1415"/>
<dbReference type="GO" id="GO:0071949">
    <property type="term" value="F:FAD binding"/>
    <property type="evidence" value="ECO:0007669"/>
    <property type="project" value="InterPro"/>
</dbReference>
<evidence type="ECO:0000256" key="10">
    <source>
        <dbReference type="ARBA" id="ARBA00022630"/>
    </source>
</evidence>
<dbReference type="Gene3D" id="3.90.78.10">
    <property type="entry name" value="UDP-N-acetylenolpyruvoylglucosamine reductase, C-terminal domain"/>
    <property type="match status" value="1"/>
</dbReference>
<comment type="function">
    <text evidence="2 20">Cell wall formation.</text>
</comment>
<keyword evidence="17 20" id="KW-0961">Cell wall biogenesis/degradation</keyword>
<evidence type="ECO:0000256" key="7">
    <source>
        <dbReference type="ARBA" id="ARBA00015188"/>
    </source>
</evidence>
<dbReference type="NCBIfam" id="NF010480">
    <property type="entry name" value="PRK13905.1"/>
    <property type="match status" value="1"/>
</dbReference>
<evidence type="ECO:0000256" key="11">
    <source>
        <dbReference type="ARBA" id="ARBA00022827"/>
    </source>
</evidence>
<evidence type="ECO:0000256" key="2">
    <source>
        <dbReference type="ARBA" id="ARBA00003921"/>
    </source>
</evidence>
<dbReference type="InterPro" id="IPR016169">
    <property type="entry name" value="FAD-bd_PCMH_sub2"/>
</dbReference>
<proteinExistence type="inferred from homology"/>
<feature type="domain" description="FAD-binding PCMH-type" evidence="21">
    <location>
        <begin position="28"/>
        <end position="211"/>
    </location>
</feature>
<dbReference type="GO" id="GO:0005829">
    <property type="term" value="C:cytosol"/>
    <property type="evidence" value="ECO:0007669"/>
    <property type="project" value="TreeGrafter"/>
</dbReference>
<keyword evidence="16 20" id="KW-0131">Cell cycle</keyword>
<organism evidence="22 23">
    <name type="scientific">Candidatus Nitrosacidococcus tergens</name>
    <dbReference type="NCBI Taxonomy" id="553981"/>
    <lineage>
        <taxon>Bacteria</taxon>
        <taxon>Pseudomonadati</taxon>
        <taxon>Pseudomonadota</taxon>
        <taxon>Gammaproteobacteria</taxon>
        <taxon>Chromatiales</taxon>
        <taxon>Chromatiaceae</taxon>
        <taxon>Candidatus Nitrosacidococcus</taxon>
    </lineage>
</organism>
<evidence type="ECO:0000256" key="16">
    <source>
        <dbReference type="ARBA" id="ARBA00023306"/>
    </source>
</evidence>
<dbReference type="InterPro" id="IPR036318">
    <property type="entry name" value="FAD-bd_PCMH-like_sf"/>
</dbReference>
<keyword evidence="10 20" id="KW-0285">Flavoprotein</keyword>
<feature type="active site" evidence="20">
    <location>
        <position position="290"/>
    </location>
</feature>
<dbReference type="GO" id="GO:0071555">
    <property type="term" value="P:cell wall organization"/>
    <property type="evidence" value="ECO:0007669"/>
    <property type="project" value="UniProtKB-KW"/>
</dbReference>
<evidence type="ECO:0000256" key="18">
    <source>
        <dbReference type="ARBA" id="ARBA00031026"/>
    </source>
</evidence>
<dbReference type="Pfam" id="PF01565">
    <property type="entry name" value="FAD_binding_4"/>
    <property type="match status" value="1"/>
</dbReference>
<evidence type="ECO:0000256" key="20">
    <source>
        <dbReference type="HAMAP-Rule" id="MF_00037"/>
    </source>
</evidence>
<dbReference type="PANTHER" id="PTHR21071">
    <property type="entry name" value="UDP-N-ACETYLENOLPYRUVOYLGLUCOSAMINE REDUCTASE"/>
    <property type="match status" value="1"/>
</dbReference>
<evidence type="ECO:0000256" key="5">
    <source>
        <dbReference type="ARBA" id="ARBA00010485"/>
    </source>
</evidence>
<evidence type="ECO:0000313" key="23">
    <source>
        <dbReference type="Proteomes" id="UP000516072"/>
    </source>
</evidence>
<name>A0A7G1QB03_9GAMM</name>
<evidence type="ECO:0000256" key="9">
    <source>
        <dbReference type="ARBA" id="ARBA00022618"/>
    </source>
</evidence>
<evidence type="ECO:0000259" key="21">
    <source>
        <dbReference type="PROSITE" id="PS51387"/>
    </source>
</evidence>
<evidence type="ECO:0000256" key="1">
    <source>
        <dbReference type="ARBA" id="ARBA00001974"/>
    </source>
</evidence>
<dbReference type="GO" id="GO:0008762">
    <property type="term" value="F:UDP-N-acetylmuramate dehydrogenase activity"/>
    <property type="evidence" value="ECO:0007669"/>
    <property type="project" value="UniProtKB-UniRule"/>
</dbReference>
<dbReference type="Gene3D" id="3.30.43.10">
    <property type="entry name" value="Uridine Diphospho-n-acetylenolpyruvylglucosamine Reductase, domain 2"/>
    <property type="match status" value="1"/>
</dbReference>
<comment type="similarity">
    <text evidence="5 20">Belongs to the MurB family.</text>
</comment>
<dbReference type="SUPFAM" id="SSF56194">
    <property type="entry name" value="Uridine diphospho-N-Acetylenolpyruvylglucosamine reductase, MurB, C-terminal domain"/>
    <property type="match status" value="1"/>
</dbReference>
<evidence type="ECO:0000256" key="15">
    <source>
        <dbReference type="ARBA" id="ARBA00023002"/>
    </source>
</evidence>
<comment type="catalytic activity">
    <reaction evidence="19 20">
        <text>UDP-N-acetyl-alpha-D-muramate + NADP(+) = UDP-N-acetyl-3-O-(1-carboxyvinyl)-alpha-D-glucosamine + NADPH + H(+)</text>
        <dbReference type="Rhea" id="RHEA:12248"/>
        <dbReference type="ChEBI" id="CHEBI:15378"/>
        <dbReference type="ChEBI" id="CHEBI:57783"/>
        <dbReference type="ChEBI" id="CHEBI:58349"/>
        <dbReference type="ChEBI" id="CHEBI:68483"/>
        <dbReference type="ChEBI" id="CHEBI:70757"/>
        <dbReference type="EC" id="1.3.1.98"/>
    </reaction>
</comment>
<dbReference type="EMBL" id="LR778175">
    <property type="protein sequence ID" value="CAB1276929.1"/>
    <property type="molecule type" value="Genomic_DNA"/>
</dbReference>
<dbReference type="InterPro" id="IPR011601">
    <property type="entry name" value="MurB_C"/>
</dbReference>
<dbReference type="UniPathway" id="UPA00219"/>
<comment type="pathway">
    <text evidence="4 20">Cell wall biogenesis; peptidoglycan biosynthesis.</text>
</comment>
<evidence type="ECO:0000313" key="22">
    <source>
        <dbReference type="EMBL" id="CAB1276929.1"/>
    </source>
</evidence>
<gene>
    <name evidence="20 22" type="primary">murB</name>
    <name evidence="22" type="ORF">NSCAC_1415</name>
</gene>
<evidence type="ECO:0000256" key="12">
    <source>
        <dbReference type="ARBA" id="ARBA00022857"/>
    </source>
</evidence>
<evidence type="ECO:0000256" key="17">
    <source>
        <dbReference type="ARBA" id="ARBA00023316"/>
    </source>
</evidence>
<dbReference type="GO" id="GO:0051301">
    <property type="term" value="P:cell division"/>
    <property type="evidence" value="ECO:0007669"/>
    <property type="project" value="UniProtKB-KW"/>
</dbReference>
<accession>A0A7G1QB03</accession>
<dbReference type="PROSITE" id="PS51387">
    <property type="entry name" value="FAD_PCMH"/>
    <property type="match status" value="1"/>
</dbReference>
<dbReference type="EC" id="1.3.1.98" evidence="6 20"/>
<dbReference type="Proteomes" id="UP000516072">
    <property type="component" value="Chromosome"/>
</dbReference>
<protein>
    <recommendedName>
        <fullName evidence="7 20">UDP-N-acetylenolpyruvoylglucosamine reductase</fullName>
        <ecNumber evidence="6 20">1.3.1.98</ecNumber>
    </recommendedName>
    <alternativeName>
        <fullName evidence="18 20">UDP-N-acetylmuramate dehydrogenase</fullName>
    </alternativeName>
</protein>